<dbReference type="Gene3D" id="3.40.710.10">
    <property type="entry name" value="DD-peptidase/beta-lactamase superfamily"/>
    <property type="match status" value="2"/>
</dbReference>
<evidence type="ECO:0000256" key="3">
    <source>
        <dbReference type="SAM" id="SignalP"/>
    </source>
</evidence>
<sequence>MRLSCSWFKGGGWLAVALWMCLPARADVMPPAAPLPAEVAAALQRAGVPADAVAVQVIEVGATQPRLSHRAAATMSPASVMKLVTTYAALDLLGPAYTWRTPVYVEGDVRDGVLHGNLYLKGQGDPQLVMERLWLLLRRVQQLGITEIAGDIVLDRVAFDVAERDPGRFDGEPLRPYNVLPDALLVNYKALTLTFTPEPARGIARISADPPLAGVEVDRRVPLDHTAPCADWQPALRADLGGLQRLTFRGAYALACGERRWSIAYADPKSFNARAVEALWRGLGGGLRGLVRDGVAPRDTAPLFESESPPLAEVVRDVNKFSHNTMARQLFLTLALERRGLGTDADARAVVAQWVQAKWGAVPELVLDNGAGLSRDERLSAAFLARLLQSAWAAPVMPELLGSLPITGVDGTLRRSGAQAVGRAHLKTGTLRDVASLAGYVLADSGQRYVLVALINHPNATAARPALDALIDWTAKDLP</sequence>
<evidence type="ECO:0000313" key="5">
    <source>
        <dbReference type="Proteomes" id="UP000035352"/>
    </source>
</evidence>
<dbReference type="AlphaFoldDB" id="A0A0G3BM27"/>
<organism evidence="4 5">
    <name type="scientific">Caldimonas brevitalea</name>
    <dbReference type="NCBI Taxonomy" id="413882"/>
    <lineage>
        <taxon>Bacteria</taxon>
        <taxon>Pseudomonadati</taxon>
        <taxon>Pseudomonadota</taxon>
        <taxon>Betaproteobacteria</taxon>
        <taxon>Burkholderiales</taxon>
        <taxon>Sphaerotilaceae</taxon>
        <taxon>Caldimonas</taxon>
    </lineage>
</organism>
<dbReference type="SUPFAM" id="SSF56601">
    <property type="entry name" value="beta-lactamase/transpeptidase-like"/>
    <property type="match status" value="1"/>
</dbReference>
<reference evidence="4 5" key="1">
    <citation type="submission" date="2015-05" db="EMBL/GenBank/DDBJ databases">
        <authorList>
            <person name="Tang B."/>
            <person name="Yu Y."/>
        </authorList>
    </citation>
    <scope>NUCLEOTIDE SEQUENCE [LARGE SCALE GENOMIC DNA]</scope>
    <source>
        <strain evidence="4 5">DSM 7029</strain>
    </source>
</reference>
<evidence type="ECO:0000313" key="4">
    <source>
        <dbReference type="EMBL" id="AKJ27615.1"/>
    </source>
</evidence>
<dbReference type="OrthoDB" id="9802627at2"/>
<dbReference type="NCBIfam" id="TIGR00666">
    <property type="entry name" value="PBP4"/>
    <property type="match status" value="1"/>
</dbReference>
<dbReference type="InterPro" id="IPR000667">
    <property type="entry name" value="Peptidase_S13"/>
</dbReference>
<dbReference type="GO" id="GO:0000270">
    <property type="term" value="P:peptidoglycan metabolic process"/>
    <property type="evidence" value="ECO:0007669"/>
    <property type="project" value="TreeGrafter"/>
</dbReference>
<dbReference type="PRINTS" id="PR00922">
    <property type="entry name" value="DADACBPTASE3"/>
</dbReference>
<dbReference type="GO" id="GO:0006508">
    <property type="term" value="P:proteolysis"/>
    <property type="evidence" value="ECO:0007669"/>
    <property type="project" value="InterPro"/>
</dbReference>
<keyword evidence="2" id="KW-0378">Hydrolase</keyword>
<evidence type="ECO:0000256" key="2">
    <source>
        <dbReference type="ARBA" id="ARBA00022801"/>
    </source>
</evidence>
<dbReference type="GO" id="GO:0004185">
    <property type="term" value="F:serine-type carboxypeptidase activity"/>
    <property type="evidence" value="ECO:0007669"/>
    <property type="project" value="InterPro"/>
</dbReference>
<evidence type="ECO:0000256" key="1">
    <source>
        <dbReference type="ARBA" id="ARBA00006096"/>
    </source>
</evidence>
<dbReference type="InterPro" id="IPR012338">
    <property type="entry name" value="Beta-lactam/transpept-like"/>
</dbReference>
<proteinExistence type="inferred from homology"/>
<protein>
    <submittedName>
        <fullName evidence="4">Peptidase M15</fullName>
    </submittedName>
</protein>
<dbReference type="Proteomes" id="UP000035352">
    <property type="component" value="Chromosome"/>
</dbReference>
<dbReference type="EMBL" id="CP011371">
    <property type="protein sequence ID" value="AKJ27615.1"/>
    <property type="molecule type" value="Genomic_DNA"/>
</dbReference>
<keyword evidence="3" id="KW-0732">Signal</keyword>
<accession>A0A0G3BM27</accession>
<dbReference type="STRING" id="413882.AAW51_0924"/>
<dbReference type="PANTHER" id="PTHR30023:SF0">
    <property type="entry name" value="PENICILLIN-SENSITIVE CARBOXYPEPTIDASE A"/>
    <property type="match status" value="1"/>
</dbReference>
<feature type="signal peptide" evidence="3">
    <location>
        <begin position="1"/>
        <end position="26"/>
    </location>
</feature>
<dbReference type="KEGG" id="pbh:AAW51_0924"/>
<feature type="chain" id="PRO_5002551637" evidence="3">
    <location>
        <begin position="27"/>
        <end position="479"/>
    </location>
</feature>
<gene>
    <name evidence="4" type="primary">dacB</name>
    <name evidence="4" type="ORF">AAW51_0924</name>
</gene>
<keyword evidence="5" id="KW-1185">Reference proteome</keyword>
<dbReference type="PANTHER" id="PTHR30023">
    <property type="entry name" value="D-ALANYL-D-ALANINE CARBOXYPEPTIDASE"/>
    <property type="match status" value="1"/>
</dbReference>
<dbReference type="Pfam" id="PF02113">
    <property type="entry name" value="Peptidase_S13"/>
    <property type="match status" value="1"/>
</dbReference>
<dbReference type="RefSeq" id="WP_047193653.1">
    <property type="nucleotide sequence ID" value="NZ_CP011371.1"/>
</dbReference>
<dbReference type="Gene3D" id="3.50.80.20">
    <property type="entry name" value="D-Ala-D-Ala carboxypeptidase C, peptidase S13"/>
    <property type="match status" value="1"/>
</dbReference>
<dbReference type="PATRIC" id="fig|413882.6.peg.979"/>
<comment type="similarity">
    <text evidence="1">Belongs to the peptidase S13 family.</text>
</comment>
<name>A0A0G3BM27_9BURK</name>